<feature type="chain" id="PRO_5029000643" evidence="1">
    <location>
        <begin position="20"/>
        <end position="128"/>
    </location>
</feature>
<protein>
    <submittedName>
        <fullName evidence="3">Cystatin domain-containing protein</fullName>
    </submittedName>
</protein>
<evidence type="ECO:0000313" key="3">
    <source>
        <dbReference type="WBParaSite" id="Pan_g10914.t1"/>
    </source>
</evidence>
<reference evidence="2" key="1">
    <citation type="journal article" date="2013" name="Genetics">
        <title>The draft genome and transcriptome of Panagrellus redivivus are shaped by the harsh demands of a free-living lifestyle.</title>
        <authorList>
            <person name="Srinivasan J."/>
            <person name="Dillman A.R."/>
            <person name="Macchietto M.G."/>
            <person name="Heikkinen L."/>
            <person name="Lakso M."/>
            <person name="Fracchia K.M."/>
            <person name="Antoshechkin I."/>
            <person name="Mortazavi A."/>
            <person name="Wong G."/>
            <person name="Sternberg P.W."/>
        </authorList>
    </citation>
    <scope>NUCLEOTIDE SEQUENCE [LARGE SCALE GENOMIC DNA]</scope>
    <source>
        <strain evidence="2">MT8872</strain>
    </source>
</reference>
<sequence>MVHILFALSVITFLLQAGARRPEGYGGLPKVRIWNNPAVDHIVKLSTKALEVNSTYKAVESDVLHAYGIDLFAQFYELIVNFKVLTCQKKDNFHVCPYSTNLLRYRVRYAKGRDDKENVILIFLKQIY</sequence>
<organism evidence="2 3">
    <name type="scientific">Panagrellus redivivus</name>
    <name type="common">Microworm</name>
    <dbReference type="NCBI Taxonomy" id="6233"/>
    <lineage>
        <taxon>Eukaryota</taxon>
        <taxon>Metazoa</taxon>
        <taxon>Ecdysozoa</taxon>
        <taxon>Nematoda</taxon>
        <taxon>Chromadorea</taxon>
        <taxon>Rhabditida</taxon>
        <taxon>Tylenchina</taxon>
        <taxon>Panagrolaimomorpha</taxon>
        <taxon>Panagrolaimoidea</taxon>
        <taxon>Panagrolaimidae</taxon>
        <taxon>Panagrellus</taxon>
    </lineage>
</organism>
<feature type="signal peptide" evidence="1">
    <location>
        <begin position="1"/>
        <end position="19"/>
    </location>
</feature>
<dbReference type="Proteomes" id="UP000492821">
    <property type="component" value="Unassembled WGS sequence"/>
</dbReference>
<dbReference type="AlphaFoldDB" id="A0A7E4ZQ87"/>
<proteinExistence type="predicted"/>
<accession>A0A7E4ZQ87</accession>
<reference evidence="3" key="2">
    <citation type="submission" date="2020-10" db="UniProtKB">
        <authorList>
            <consortium name="WormBaseParasite"/>
        </authorList>
    </citation>
    <scope>IDENTIFICATION</scope>
</reference>
<dbReference type="WBParaSite" id="Pan_g10914.t1">
    <property type="protein sequence ID" value="Pan_g10914.t1"/>
    <property type="gene ID" value="Pan_g10914"/>
</dbReference>
<name>A0A7E4ZQ87_PANRE</name>
<evidence type="ECO:0000313" key="2">
    <source>
        <dbReference type="Proteomes" id="UP000492821"/>
    </source>
</evidence>
<keyword evidence="2" id="KW-1185">Reference proteome</keyword>
<evidence type="ECO:0000256" key="1">
    <source>
        <dbReference type="SAM" id="SignalP"/>
    </source>
</evidence>
<keyword evidence="1" id="KW-0732">Signal</keyword>